<feature type="signal peptide" evidence="1">
    <location>
        <begin position="1"/>
        <end position="18"/>
    </location>
</feature>
<comment type="caution">
    <text evidence="2">The sequence shown here is derived from an EMBL/GenBank/DDBJ whole genome shotgun (WGS) entry which is preliminary data.</text>
</comment>
<proteinExistence type="predicted"/>
<dbReference type="RefSeq" id="WP_160352187.1">
    <property type="nucleotide sequence ID" value="NZ_SDWJ01000001.1"/>
</dbReference>
<accession>A0A6I4LVL3</accession>
<dbReference type="EMBL" id="SDWJ01000001">
    <property type="protein sequence ID" value="MVZ96170.1"/>
    <property type="molecule type" value="Genomic_DNA"/>
</dbReference>
<sequence length="176" mass="18699">MKPYHPLFAGLLALSGCASPLPPAPPSAPVVKLAPVVTEVQSARHAGDWPDWPVEAGDWVYRRDDRGSVALFGPVGQNAIITLRCDRARGRVYLARAAAGPPAKMVIRSSSMMKEFAASPTGATPPYLAAEIMPGDPILDAMAFSRGRIALEVEGQKAIAIPSWAEIARIAEDCRA</sequence>
<evidence type="ECO:0000256" key="1">
    <source>
        <dbReference type="SAM" id="SignalP"/>
    </source>
</evidence>
<protein>
    <submittedName>
        <fullName evidence="2">Uncharacterized protein</fullName>
    </submittedName>
</protein>
<feature type="chain" id="PRO_5026164275" evidence="1">
    <location>
        <begin position="19"/>
        <end position="176"/>
    </location>
</feature>
<dbReference type="Proteomes" id="UP000471147">
    <property type="component" value="Unassembled WGS sequence"/>
</dbReference>
<evidence type="ECO:0000313" key="3">
    <source>
        <dbReference type="Proteomes" id="UP000471147"/>
    </source>
</evidence>
<dbReference type="AlphaFoldDB" id="A0A6I4LVL3"/>
<reference evidence="2 3" key="1">
    <citation type="submission" date="2019-01" db="EMBL/GenBank/DDBJ databases">
        <title>Sphingorhabdus lacus sp.nov., isolated from an oligotrophic freshwater lake.</title>
        <authorList>
            <person name="Park M."/>
        </authorList>
    </citation>
    <scope>NUCLEOTIDE SEQUENCE [LARGE SCALE GENOMIC DNA]</scope>
    <source>
        <strain evidence="2 3">IMCC26285</strain>
    </source>
</reference>
<name>A0A6I4LVL3_9SPHN</name>
<dbReference type="PROSITE" id="PS51257">
    <property type="entry name" value="PROKAR_LIPOPROTEIN"/>
    <property type="match status" value="1"/>
</dbReference>
<organism evidence="2 3">
    <name type="scientific">Sphingorhabdus profundilacus</name>
    <dbReference type="NCBI Taxonomy" id="2509718"/>
    <lineage>
        <taxon>Bacteria</taxon>
        <taxon>Pseudomonadati</taxon>
        <taxon>Pseudomonadota</taxon>
        <taxon>Alphaproteobacteria</taxon>
        <taxon>Sphingomonadales</taxon>
        <taxon>Sphingomonadaceae</taxon>
        <taxon>Sphingorhabdus</taxon>
    </lineage>
</organism>
<keyword evidence="3" id="KW-1185">Reference proteome</keyword>
<gene>
    <name evidence="2" type="ORF">EUU23_00450</name>
</gene>
<evidence type="ECO:0000313" key="2">
    <source>
        <dbReference type="EMBL" id="MVZ96170.1"/>
    </source>
</evidence>
<dbReference type="OrthoDB" id="7629232at2"/>
<keyword evidence="1" id="KW-0732">Signal</keyword>